<keyword evidence="2" id="KW-1185">Reference proteome</keyword>
<reference evidence="1 2" key="1">
    <citation type="journal article" date="2019" name="Int. J. Syst. Evol. Microbiol.">
        <title>The Global Catalogue of Microorganisms (GCM) 10K type strain sequencing project: providing services to taxonomists for standard genome sequencing and annotation.</title>
        <authorList>
            <consortium name="The Broad Institute Genomics Platform"/>
            <consortium name="The Broad Institute Genome Sequencing Center for Infectious Disease"/>
            <person name="Wu L."/>
            <person name="Ma J."/>
        </authorList>
    </citation>
    <scope>NUCLEOTIDE SEQUENCE [LARGE SCALE GENOMIC DNA]</scope>
    <source>
        <strain evidence="1 2">JCM 5067</strain>
    </source>
</reference>
<proteinExistence type="predicted"/>
<evidence type="ECO:0000313" key="1">
    <source>
        <dbReference type="EMBL" id="GAA0610909.1"/>
    </source>
</evidence>
<name>A0ABN1GGB0_9ACTN</name>
<evidence type="ECO:0008006" key="3">
    <source>
        <dbReference type="Google" id="ProtNLM"/>
    </source>
</evidence>
<comment type="caution">
    <text evidence="1">The sequence shown here is derived from an EMBL/GenBank/DDBJ whole genome shotgun (WGS) entry which is preliminary data.</text>
</comment>
<dbReference type="EMBL" id="BAAACA010000032">
    <property type="protein sequence ID" value="GAA0610909.1"/>
    <property type="molecule type" value="Genomic_DNA"/>
</dbReference>
<organism evidence="1 2">
    <name type="scientific">Streptomyces crystallinus</name>
    <dbReference type="NCBI Taxonomy" id="68191"/>
    <lineage>
        <taxon>Bacteria</taxon>
        <taxon>Bacillati</taxon>
        <taxon>Actinomycetota</taxon>
        <taxon>Actinomycetes</taxon>
        <taxon>Kitasatosporales</taxon>
        <taxon>Streptomycetaceae</taxon>
        <taxon>Streptomyces</taxon>
    </lineage>
</organism>
<dbReference type="RefSeq" id="WP_344076090.1">
    <property type="nucleotide sequence ID" value="NZ_BAAACA010000032.1"/>
</dbReference>
<sequence length="210" mass="22009">MLAALAMVACGGGDADGDSKRKFLGATELCDDAFSVEGAAALKVVTGAELFYPSPEGEGVSAVASDLEHDFLRRAPSSPEHTLCSVYRKGGNDFTDARLRFSLAGKYELDNSDLASSQHPYVMGKLATAGVKQSYLFFECVSPRLPGSAESPALIGGEITDRHPPDKDSRPLREASLTALHSAALALAKELGCARDGGLPPKATLVPVSR</sequence>
<protein>
    <recommendedName>
        <fullName evidence="3">Lipoprotein</fullName>
    </recommendedName>
</protein>
<evidence type="ECO:0000313" key="2">
    <source>
        <dbReference type="Proteomes" id="UP001500668"/>
    </source>
</evidence>
<dbReference type="Proteomes" id="UP001500668">
    <property type="component" value="Unassembled WGS sequence"/>
</dbReference>
<gene>
    <name evidence="1" type="ORF">GCM10010394_45960</name>
</gene>
<accession>A0ABN1GGB0</accession>